<evidence type="ECO:0000313" key="2">
    <source>
        <dbReference type="Proteomes" id="UP000540412"/>
    </source>
</evidence>
<dbReference type="EMBL" id="JACHIT010000001">
    <property type="protein sequence ID" value="MBB5912856.1"/>
    <property type="molecule type" value="Genomic_DNA"/>
</dbReference>
<gene>
    <name evidence="1" type="ORF">BJY24_001723</name>
</gene>
<dbReference type="RefSeq" id="WP_157185374.1">
    <property type="nucleotide sequence ID" value="NZ_JACHIT010000001.1"/>
</dbReference>
<name>A0A7W9UH64_9NOCA</name>
<evidence type="ECO:0000313" key="1">
    <source>
        <dbReference type="EMBL" id="MBB5912856.1"/>
    </source>
</evidence>
<keyword evidence="2" id="KW-1185">Reference proteome</keyword>
<comment type="caution">
    <text evidence="1">The sequence shown here is derived from an EMBL/GenBank/DDBJ whole genome shotgun (WGS) entry which is preliminary data.</text>
</comment>
<proteinExistence type="predicted"/>
<protein>
    <submittedName>
        <fullName evidence="1">Uncharacterized protein</fullName>
    </submittedName>
</protein>
<reference evidence="1 2" key="1">
    <citation type="submission" date="2020-08" db="EMBL/GenBank/DDBJ databases">
        <title>Sequencing the genomes of 1000 actinobacteria strains.</title>
        <authorList>
            <person name="Klenk H.-P."/>
        </authorList>
    </citation>
    <scope>NUCLEOTIDE SEQUENCE [LARGE SCALE GENOMIC DNA]</scope>
    <source>
        <strain evidence="1 2">DSM 43582</strain>
    </source>
</reference>
<accession>A0A7W9UH64</accession>
<dbReference type="Proteomes" id="UP000540412">
    <property type="component" value="Unassembled WGS sequence"/>
</dbReference>
<organism evidence="1 2">
    <name type="scientific">Nocardia transvalensis</name>
    <dbReference type="NCBI Taxonomy" id="37333"/>
    <lineage>
        <taxon>Bacteria</taxon>
        <taxon>Bacillati</taxon>
        <taxon>Actinomycetota</taxon>
        <taxon>Actinomycetes</taxon>
        <taxon>Mycobacteriales</taxon>
        <taxon>Nocardiaceae</taxon>
        <taxon>Nocardia</taxon>
    </lineage>
</organism>
<dbReference type="AlphaFoldDB" id="A0A7W9UH64"/>
<sequence>MLEALYYELSTAAARQLGLITRAQAARLGADAATIDRLRQDKLLRELDDDVFQLSSSLTALGYAYPYAAWLALDPERFRWERPREPAEDAVLSHHSAARLHKLGNIALPLTAFTAPQAGHTPRAVVVHAGRLAPEDITAVGGVPVTTVHRTILDLVRYPYDRDEIGRVLNDALRLDVVDLRAIHEALVPLAAERGFPADGAAFLRYFLPDLVPTALAPRNLRAYAELAAPEEVARIEPRIAEILSDIRPADEADHALSREVAAEIVGRLRRR</sequence>